<reference evidence="3 4" key="1">
    <citation type="journal article" date="2013" name="PLoS ONE">
        <title>Cultivation and Complete Genome Sequencing of Gloeobacter kilaueensis sp. nov., from a Lava Cave in Kilauea Caldera, Hawai'i.</title>
        <authorList>
            <person name="Saw J.H."/>
            <person name="Schatz M."/>
            <person name="Brown M.V."/>
            <person name="Kunkel D.D."/>
            <person name="Foster J.S."/>
            <person name="Shick H."/>
            <person name="Christensen S."/>
            <person name="Hou S."/>
            <person name="Wan X."/>
            <person name="Donachie S.P."/>
        </authorList>
    </citation>
    <scope>NUCLEOTIDE SEQUENCE [LARGE SCALE GENOMIC DNA]</scope>
    <source>
        <strain evidence="4">JS</strain>
    </source>
</reference>
<feature type="domain" description="DUF4365" evidence="2">
    <location>
        <begin position="14"/>
        <end position="149"/>
    </location>
</feature>
<dbReference type="KEGG" id="glj:GKIL_1692"/>
<feature type="compositionally biased region" description="Basic and acidic residues" evidence="1">
    <location>
        <begin position="461"/>
        <end position="479"/>
    </location>
</feature>
<name>U5QGE4_GLOK1</name>
<dbReference type="InterPro" id="IPR025375">
    <property type="entry name" value="DUF4365"/>
</dbReference>
<accession>U5QGE4</accession>
<gene>
    <name evidence="3" type="ORF">GKIL_1692</name>
</gene>
<dbReference type="eggNOG" id="COG2865">
    <property type="taxonomic scope" value="Bacteria"/>
</dbReference>
<sequence>MSPKKISQNSISGQQGINYIEKVVLSMGHLWNPSGGVEAGIDGYIEFRNSATNEVTNLIVQVQSKTWKNKFTAETDDKFEWTCDAADIDYWMQGNAPVILVVIRLESEEAYWVSIKDRFTDQKARQKRKIYFDKNKDKFDISSALAIEALAIDPKIGIYFSPAKKSELLYSNLLRVDHIGPSIFAAATRFSSVRAINDQLIKCNVRKRQDWLLEDNTIFSFFDPSSNGYENVCDLTTMEEFDVAEWSTTDSPEKYRQFIQLLNSALRERVDDEVGFLFRKGIFYFRPTPDLAPREFKYKATQNITSREVFKGYSRIESSQKTTLSTKTKVITLAKETNSSSTTTTSKSESEYYRHSAFIGQFQRYDGEWYLEIEPTYRFTKNGYLPLPNAYEKLRKIKEIEKNLAVFRQVVMWARYLQQQGSLLNPEYSYLKFGDLMRYESEFGIDDGYWRSTADEDEDESKSSSDAKLIDENQLKLDF</sequence>
<evidence type="ECO:0000313" key="4">
    <source>
        <dbReference type="Proteomes" id="UP000017396"/>
    </source>
</evidence>
<evidence type="ECO:0000259" key="2">
    <source>
        <dbReference type="Pfam" id="PF14280"/>
    </source>
</evidence>
<organism evidence="3 4">
    <name type="scientific">Gloeobacter kilaueensis (strain ATCC BAA-2537 / CCAP 1431/1 / ULC 316 / JS1)</name>
    <dbReference type="NCBI Taxonomy" id="1183438"/>
    <lineage>
        <taxon>Bacteria</taxon>
        <taxon>Bacillati</taxon>
        <taxon>Cyanobacteriota</taxon>
        <taxon>Cyanophyceae</taxon>
        <taxon>Gloeobacterales</taxon>
        <taxon>Gloeobacteraceae</taxon>
        <taxon>Gloeobacter</taxon>
    </lineage>
</organism>
<feature type="region of interest" description="Disordered" evidence="1">
    <location>
        <begin position="454"/>
        <end position="479"/>
    </location>
</feature>
<evidence type="ECO:0000256" key="1">
    <source>
        <dbReference type="SAM" id="MobiDB-lite"/>
    </source>
</evidence>
<proteinExistence type="predicted"/>
<dbReference type="STRING" id="1183438.GKIL_1692"/>
<dbReference type="AlphaFoldDB" id="U5QGE4"/>
<evidence type="ECO:0000313" key="3">
    <source>
        <dbReference type="EMBL" id="AGY57938.1"/>
    </source>
</evidence>
<protein>
    <recommendedName>
        <fullName evidence="2">DUF4365 domain-containing protein</fullName>
    </recommendedName>
</protein>
<dbReference type="Proteomes" id="UP000017396">
    <property type="component" value="Chromosome"/>
</dbReference>
<dbReference type="HOGENOM" id="CLU_616691_0_0_3"/>
<dbReference type="RefSeq" id="WP_023173057.1">
    <property type="nucleotide sequence ID" value="NC_022600.1"/>
</dbReference>
<dbReference type="Pfam" id="PF14280">
    <property type="entry name" value="DUF4365"/>
    <property type="match status" value="1"/>
</dbReference>
<dbReference type="EMBL" id="CP003587">
    <property type="protein sequence ID" value="AGY57938.1"/>
    <property type="molecule type" value="Genomic_DNA"/>
</dbReference>
<keyword evidence="4" id="KW-1185">Reference proteome</keyword>